<feature type="compositionally biased region" description="Acidic residues" evidence="1">
    <location>
        <begin position="452"/>
        <end position="465"/>
    </location>
</feature>
<evidence type="ECO:0000313" key="4">
    <source>
        <dbReference type="Proteomes" id="UP000009131"/>
    </source>
</evidence>
<proteinExistence type="predicted"/>
<keyword evidence="4" id="KW-1185">Reference proteome</keyword>
<dbReference type="RefSeq" id="XP_014570299.1">
    <property type="nucleotide sequence ID" value="XM_014714813.1"/>
</dbReference>
<dbReference type="Pfam" id="PF04427">
    <property type="entry name" value="Brix"/>
    <property type="match status" value="1"/>
</dbReference>
<protein>
    <recommendedName>
        <fullName evidence="2">Brix domain-containing protein</fullName>
    </recommendedName>
</protein>
<comment type="caution">
    <text evidence="3">The sequence shown here is derived from an EMBL/GenBank/DDBJ whole genome shotgun (WGS) entry which is preliminary data.</text>
</comment>
<dbReference type="EMBL" id="BABT02000026">
    <property type="protein sequence ID" value="GAA94024.1"/>
    <property type="molecule type" value="Genomic_DNA"/>
</dbReference>
<dbReference type="STRING" id="764103.G7DTW4"/>
<dbReference type="OMA" id="KDYTVMT"/>
<dbReference type="HOGENOM" id="CLU_026936_2_1_1"/>
<dbReference type="GO" id="GO:0006364">
    <property type="term" value="P:rRNA processing"/>
    <property type="evidence" value="ECO:0007669"/>
    <property type="project" value="InterPro"/>
</dbReference>
<evidence type="ECO:0000313" key="3">
    <source>
        <dbReference type="EMBL" id="GAA94024.1"/>
    </source>
</evidence>
<dbReference type="FunCoup" id="G7DTW4">
    <property type="interactions" value="343"/>
</dbReference>
<dbReference type="GO" id="GO:0019843">
    <property type="term" value="F:rRNA binding"/>
    <property type="evidence" value="ECO:0007669"/>
    <property type="project" value="InterPro"/>
</dbReference>
<dbReference type="GO" id="GO:0030687">
    <property type="term" value="C:preribosome, large subunit precursor"/>
    <property type="evidence" value="ECO:0007669"/>
    <property type="project" value="TreeGrafter"/>
</dbReference>
<feature type="region of interest" description="Disordered" evidence="1">
    <location>
        <begin position="273"/>
        <end position="325"/>
    </location>
</feature>
<sequence length="513" mass="56326">MARRRKTRTHLLNAPPAAVNGKNAIPKSFVVVSGEVGSSAQQLVRDIRKILEPNTASRLKERKRNRLRDFIAMSGPLGVSHLIVLSQKLDDLDMPETALAGSIANVNLRLSRLPRGPTLSFKVLRYALIRDVLNMSRRPRSPGAEYATEPMLILNNFGGEDKHLQLMTTMFQNLFPPIQVHTMHLTQARRVLLLSYNATTRTIELRHYLITVRPLGISRPIRKIVQGAAAHNRMRASSVASDNLTGLNRPRRVVSLASAHDISDYVLQRAGLSESPVREGTPSSVGTGGFDAAISSASEASSDEEDPDSKAVSLPQDYVGRGNRRSEKRAIKLTELGPRLELGLTKIEEGVTGAGSKGEAGSVLFHELVHKTKKEAADIARSLAERRKLRTERRTEQEANVARKRAAQAELKADKRKAKNGDTAEQNDAGADGADVSESEDEQELVDGAADQVEEENEFAYEDQFDLAALGDDRSDEEDLFDVPDEEEPVPDSGAEQPGGEPYDARQTKRTKA</sequence>
<feature type="compositionally biased region" description="Acidic residues" evidence="1">
    <location>
        <begin position="474"/>
        <end position="490"/>
    </location>
</feature>
<organism evidence="3 4">
    <name type="scientific">Mixia osmundae (strain CBS 9802 / IAM 14324 / JCM 22182 / KY 12970)</name>
    <dbReference type="NCBI Taxonomy" id="764103"/>
    <lineage>
        <taxon>Eukaryota</taxon>
        <taxon>Fungi</taxon>
        <taxon>Dikarya</taxon>
        <taxon>Basidiomycota</taxon>
        <taxon>Pucciniomycotina</taxon>
        <taxon>Mixiomycetes</taxon>
        <taxon>Mixiales</taxon>
        <taxon>Mixiaceae</taxon>
        <taxon>Mixia</taxon>
    </lineage>
</organism>
<feature type="region of interest" description="Disordered" evidence="1">
    <location>
        <begin position="388"/>
        <end position="513"/>
    </location>
</feature>
<name>G7DTW4_MIXOS</name>
<dbReference type="PANTHER" id="PTHR12661:SF5">
    <property type="entry name" value="SUPPRESSOR OF SWI4 1 HOMOLOG"/>
    <property type="match status" value="1"/>
</dbReference>
<dbReference type="Proteomes" id="UP000009131">
    <property type="component" value="Unassembled WGS sequence"/>
</dbReference>
<dbReference type="OrthoDB" id="10261452at2759"/>
<dbReference type="SMART" id="SM00879">
    <property type="entry name" value="Brix"/>
    <property type="match status" value="1"/>
</dbReference>
<dbReference type="PANTHER" id="PTHR12661">
    <property type="entry name" value="PETER PAN-RELATED"/>
    <property type="match status" value="1"/>
</dbReference>
<evidence type="ECO:0000259" key="2">
    <source>
        <dbReference type="PROSITE" id="PS50833"/>
    </source>
</evidence>
<feature type="compositionally biased region" description="Basic and acidic residues" evidence="1">
    <location>
        <begin position="388"/>
        <end position="397"/>
    </location>
</feature>
<dbReference type="GO" id="GO:0000027">
    <property type="term" value="P:ribosomal large subunit assembly"/>
    <property type="evidence" value="ECO:0007669"/>
    <property type="project" value="TreeGrafter"/>
</dbReference>
<dbReference type="InterPro" id="IPR007109">
    <property type="entry name" value="Brix"/>
</dbReference>
<evidence type="ECO:0000256" key="1">
    <source>
        <dbReference type="SAM" id="MobiDB-lite"/>
    </source>
</evidence>
<dbReference type="AlphaFoldDB" id="G7DTW4"/>
<dbReference type="InterPro" id="IPR045112">
    <property type="entry name" value="PPAN-like"/>
</dbReference>
<dbReference type="PROSITE" id="PS50833">
    <property type="entry name" value="BRIX"/>
    <property type="match status" value="1"/>
</dbReference>
<reference evidence="3 4" key="2">
    <citation type="journal article" date="2012" name="Open Biol.">
        <title>Characteristics of nucleosomes and linker DNA regions on the genome of the basidiomycete Mixia osmundae revealed by mono- and dinucleosome mapping.</title>
        <authorList>
            <person name="Nishida H."/>
            <person name="Kondo S."/>
            <person name="Matsumoto T."/>
            <person name="Suzuki Y."/>
            <person name="Yoshikawa H."/>
            <person name="Taylor T.D."/>
            <person name="Sugiyama J."/>
        </authorList>
    </citation>
    <scope>NUCLEOTIDE SEQUENCE [LARGE SCALE GENOMIC DNA]</scope>
    <source>
        <strain evidence="4">CBS 9802 / IAM 14324 / JCM 22182 / KY 12970</strain>
    </source>
</reference>
<gene>
    <name evidence="3" type="primary">Mo00671</name>
    <name evidence="3" type="ORF">E5Q_00671</name>
</gene>
<dbReference type="InParanoid" id="G7DTW4"/>
<feature type="compositionally biased region" description="Low complexity" evidence="1">
    <location>
        <begin position="291"/>
        <end position="300"/>
    </location>
</feature>
<feature type="domain" description="Brix" evidence="2">
    <location>
        <begin position="26"/>
        <end position="353"/>
    </location>
</feature>
<feature type="compositionally biased region" description="Acidic residues" evidence="1">
    <location>
        <begin position="435"/>
        <end position="445"/>
    </location>
</feature>
<dbReference type="eggNOG" id="KOG2963">
    <property type="taxonomic scope" value="Eukaryota"/>
</dbReference>
<reference evidence="3 4" key="1">
    <citation type="journal article" date="2011" name="J. Gen. Appl. Microbiol.">
        <title>Draft genome sequencing of the enigmatic basidiomycete Mixia osmundae.</title>
        <authorList>
            <person name="Nishida H."/>
            <person name="Nagatsuka Y."/>
            <person name="Sugiyama J."/>
        </authorList>
    </citation>
    <scope>NUCLEOTIDE SEQUENCE [LARGE SCALE GENOMIC DNA]</scope>
    <source>
        <strain evidence="4">CBS 9802 / IAM 14324 / JCM 22182 / KY 12970</strain>
    </source>
</reference>
<accession>G7DTW4</accession>